<comment type="caution">
    <text evidence="1">The sequence shown here is derived from an EMBL/GenBank/DDBJ whole genome shotgun (WGS) entry which is preliminary data.</text>
</comment>
<reference evidence="1 2" key="1">
    <citation type="journal article" date="2019" name="Philos. Trans. R. Soc. Lond., B, Biol. Sci.">
        <title>Ant behaviour and brain gene expression of defending hosts depend on the ecological success of the intruding social parasite.</title>
        <authorList>
            <person name="Kaur R."/>
            <person name="Stoldt M."/>
            <person name="Jongepier E."/>
            <person name="Feldmeyer B."/>
            <person name="Menzel F."/>
            <person name="Bornberg-Bauer E."/>
            <person name="Foitzik S."/>
        </authorList>
    </citation>
    <scope>NUCLEOTIDE SEQUENCE [LARGE SCALE GENOMIC DNA]</scope>
    <source>
        <tissue evidence="1">Whole body</tissue>
    </source>
</reference>
<dbReference type="Proteomes" id="UP000310200">
    <property type="component" value="Unassembled WGS sequence"/>
</dbReference>
<gene>
    <name evidence="1" type="ORF">DBV15_11091</name>
</gene>
<evidence type="ECO:0000313" key="2">
    <source>
        <dbReference type="Proteomes" id="UP000310200"/>
    </source>
</evidence>
<accession>A0A4S2JA81</accession>
<name>A0A4S2JA81_9HYME</name>
<sequence>MGQESGPELFPRFVCDRLLMLNCLTNKHATPINIVEILGIETELAIMMRKAGEYFAEEQLELL</sequence>
<organism evidence="1 2">
    <name type="scientific">Temnothorax longispinosus</name>
    <dbReference type="NCBI Taxonomy" id="300112"/>
    <lineage>
        <taxon>Eukaryota</taxon>
        <taxon>Metazoa</taxon>
        <taxon>Ecdysozoa</taxon>
        <taxon>Arthropoda</taxon>
        <taxon>Hexapoda</taxon>
        <taxon>Insecta</taxon>
        <taxon>Pterygota</taxon>
        <taxon>Neoptera</taxon>
        <taxon>Endopterygota</taxon>
        <taxon>Hymenoptera</taxon>
        <taxon>Apocrita</taxon>
        <taxon>Aculeata</taxon>
        <taxon>Formicoidea</taxon>
        <taxon>Formicidae</taxon>
        <taxon>Myrmicinae</taxon>
        <taxon>Temnothorax</taxon>
    </lineage>
</organism>
<dbReference type="AlphaFoldDB" id="A0A4S2JA81"/>
<proteinExistence type="predicted"/>
<keyword evidence="2" id="KW-1185">Reference proteome</keyword>
<evidence type="ECO:0000313" key="1">
    <source>
        <dbReference type="EMBL" id="TGZ32271.1"/>
    </source>
</evidence>
<protein>
    <submittedName>
        <fullName evidence="1">Uncharacterized protein</fullName>
    </submittedName>
</protein>
<dbReference type="EMBL" id="QBLH01003904">
    <property type="protein sequence ID" value="TGZ32271.1"/>
    <property type="molecule type" value="Genomic_DNA"/>
</dbReference>